<evidence type="ECO:0000313" key="15">
    <source>
        <dbReference type="Proteomes" id="UP000320623"/>
    </source>
</evidence>
<dbReference type="Pfam" id="PF00712">
    <property type="entry name" value="DNA_pol3_beta"/>
    <property type="match status" value="1"/>
</dbReference>
<dbReference type="InterPro" id="IPR022634">
    <property type="entry name" value="DNA_polIII_beta_N"/>
</dbReference>
<evidence type="ECO:0000259" key="12">
    <source>
        <dbReference type="Pfam" id="PF02767"/>
    </source>
</evidence>
<dbReference type="Pfam" id="PF02767">
    <property type="entry name" value="DNA_pol3_beta_2"/>
    <property type="match status" value="1"/>
</dbReference>
<reference evidence="15" key="1">
    <citation type="submission" date="2015-11" db="EMBL/GenBank/DDBJ databases">
        <authorList>
            <person name="Varghese N."/>
        </authorList>
    </citation>
    <scope>NUCLEOTIDE SEQUENCE [LARGE SCALE GENOMIC DNA]</scope>
</reference>
<feature type="domain" description="DNA polymerase III beta sliding clamp central" evidence="12">
    <location>
        <begin position="135"/>
        <end position="249"/>
    </location>
</feature>
<dbReference type="EMBL" id="FAOO01000002">
    <property type="protein sequence ID" value="CUU02016.1"/>
    <property type="molecule type" value="Genomic_DNA"/>
</dbReference>
<comment type="subcellular location">
    <subcellularLocation>
        <location evidence="1 10">Cytoplasm</location>
    </subcellularLocation>
</comment>
<evidence type="ECO:0000259" key="11">
    <source>
        <dbReference type="Pfam" id="PF00712"/>
    </source>
</evidence>
<dbReference type="GO" id="GO:0008408">
    <property type="term" value="F:3'-5' exonuclease activity"/>
    <property type="evidence" value="ECO:0007669"/>
    <property type="project" value="InterPro"/>
</dbReference>
<dbReference type="SUPFAM" id="SSF55979">
    <property type="entry name" value="DNA clamp"/>
    <property type="match status" value="3"/>
</dbReference>
<evidence type="ECO:0000256" key="2">
    <source>
        <dbReference type="ARBA" id="ARBA00010752"/>
    </source>
</evidence>
<dbReference type="Pfam" id="PF02768">
    <property type="entry name" value="DNA_pol3_beta_3"/>
    <property type="match status" value="1"/>
</dbReference>
<keyword evidence="9" id="KW-0238">DNA-binding</keyword>
<dbReference type="NCBIfam" id="TIGR00663">
    <property type="entry name" value="dnan"/>
    <property type="match status" value="1"/>
</dbReference>
<dbReference type="RefSeq" id="WP_140944198.1">
    <property type="nucleotide sequence ID" value="NZ_FAOO01000002.1"/>
</dbReference>
<dbReference type="InterPro" id="IPR046938">
    <property type="entry name" value="DNA_clamp_sf"/>
</dbReference>
<organism evidence="14 15">
    <name type="scientific">Candidatus Thermokryptus mobilis</name>
    <dbReference type="NCBI Taxonomy" id="1643428"/>
    <lineage>
        <taxon>Bacteria</taxon>
        <taxon>Pseudomonadati</taxon>
        <taxon>Candidatus Kryptoniota</taxon>
        <taxon>Candidatus Thermokryptus</taxon>
    </lineage>
</organism>
<dbReference type="OrthoDB" id="8421503at2"/>
<evidence type="ECO:0000256" key="4">
    <source>
        <dbReference type="ARBA" id="ARBA00022490"/>
    </source>
</evidence>
<evidence type="ECO:0000256" key="6">
    <source>
        <dbReference type="ARBA" id="ARBA00022695"/>
    </source>
</evidence>
<dbReference type="AlphaFoldDB" id="A0A0S4MSM8"/>
<dbReference type="SMART" id="SM00480">
    <property type="entry name" value="POL3Bc"/>
    <property type="match status" value="1"/>
</dbReference>
<evidence type="ECO:0000256" key="8">
    <source>
        <dbReference type="ARBA" id="ARBA00022932"/>
    </source>
</evidence>
<feature type="domain" description="DNA polymerase III beta sliding clamp N-terminal" evidence="11">
    <location>
        <begin position="1"/>
        <end position="122"/>
    </location>
</feature>
<evidence type="ECO:0000259" key="13">
    <source>
        <dbReference type="Pfam" id="PF02768"/>
    </source>
</evidence>
<dbReference type="CDD" id="cd00140">
    <property type="entry name" value="beta_clamp"/>
    <property type="match status" value="1"/>
</dbReference>
<dbReference type="Proteomes" id="UP000320623">
    <property type="component" value="Unassembled WGS sequence"/>
</dbReference>
<dbReference type="GO" id="GO:0003677">
    <property type="term" value="F:DNA binding"/>
    <property type="evidence" value="ECO:0007669"/>
    <property type="project" value="UniProtKB-UniRule"/>
</dbReference>
<gene>
    <name evidence="14" type="ORF">JGI1_00398</name>
</gene>
<dbReference type="GO" id="GO:0005737">
    <property type="term" value="C:cytoplasm"/>
    <property type="evidence" value="ECO:0007669"/>
    <property type="project" value="UniProtKB-SubCell"/>
</dbReference>
<dbReference type="Gene3D" id="3.10.150.10">
    <property type="entry name" value="DNA Polymerase III, subunit A, domain 2"/>
    <property type="match status" value="1"/>
</dbReference>
<evidence type="ECO:0000313" key="14">
    <source>
        <dbReference type="EMBL" id="CUU02016.1"/>
    </source>
</evidence>
<comment type="function">
    <text evidence="10">Confers DNA tethering and processivity to DNA polymerases and other proteins. Acts as a clamp, forming a ring around DNA (a reaction catalyzed by the clamp-loading complex) which diffuses in an ATP-independent manner freely and bidirectionally along dsDNA. Initially characterized for its ability to contact the catalytic subunit of DNA polymerase III (Pol III), a complex, multichain enzyme responsible for most of the replicative synthesis in bacteria; Pol III exhibits 3'-5' exonuclease proofreading activity. The beta chain is required for initiation of replication as well as for processivity of DNA replication.</text>
</comment>
<dbReference type="Gene3D" id="3.70.10.10">
    <property type="match status" value="1"/>
</dbReference>
<dbReference type="PANTHER" id="PTHR30478">
    <property type="entry name" value="DNA POLYMERASE III SUBUNIT BETA"/>
    <property type="match status" value="1"/>
</dbReference>
<evidence type="ECO:0000256" key="7">
    <source>
        <dbReference type="ARBA" id="ARBA00022705"/>
    </source>
</evidence>
<dbReference type="GO" id="GO:0006271">
    <property type="term" value="P:DNA strand elongation involved in DNA replication"/>
    <property type="evidence" value="ECO:0007669"/>
    <property type="project" value="TreeGrafter"/>
</dbReference>
<sequence length="379" mass="41942">MRFSISSDRLKDVLTKVSAVVPSKTTLPILQDILFEVNGNTLSLSATDLEISVKVTLNPIEGEEDGAVAIPEDKLTSIIKALPEGLLLKIESLDSDRVLITTNKGGEYKIPSSSAEAFPTIPEDIAETAAFRAQIYGETLKDIIENTVFATSKEEIRPATMGVFFQFKRNEFIAVATDGYRLVKIAKKGIDFEGEDTPGVIVPAKTLQIINKSIEDEENINIAINEKHIQFSTENISIVSRLIDEKYPNYESVIPYENNKELVVERDIFLSTVKRVSIFANSTTNQIRFALDPAGYLEISAEDIDFGGSAKEVLNCTYNGEPMEIAFNAKFIIDILSHLDSENVLFKFGSPTKAAIVQPHEQSADKEILMLVMPMRLNA</sequence>
<evidence type="ECO:0000256" key="5">
    <source>
        <dbReference type="ARBA" id="ARBA00022679"/>
    </source>
</evidence>
<feature type="domain" description="DNA polymerase III beta sliding clamp C-terminal" evidence="13">
    <location>
        <begin position="252"/>
        <end position="376"/>
    </location>
</feature>
<proteinExistence type="inferred from homology"/>
<comment type="similarity">
    <text evidence="2 10">Belongs to the beta sliding clamp family.</text>
</comment>
<keyword evidence="6 10" id="KW-0548">Nucleotidyltransferase</keyword>
<dbReference type="InterPro" id="IPR022637">
    <property type="entry name" value="DNA_polIII_beta_cen"/>
</dbReference>
<dbReference type="STRING" id="1643428.GCA_001442855_00385"/>
<keyword evidence="5 10" id="KW-0808">Transferase</keyword>
<evidence type="ECO:0000256" key="10">
    <source>
        <dbReference type="PIRNR" id="PIRNR000804"/>
    </source>
</evidence>
<comment type="subunit">
    <text evidence="10">Forms a ring-shaped head-to-tail homodimer around DNA.</text>
</comment>
<name>A0A0S4MSM8_9BACT</name>
<dbReference type="GO" id="GO:0009360">
    <property type="term" value="C:DNA polymerase III complex"/>
    <property type="evidence" value="ECO:0007669"/>
    <property type="project" value="InterPro"/>
</dbReference>
<evidence type="ECO:0000256" key="1">
    <source>
        <dbReference type="ARBA" id="ARBA00004496"/>
    </source>
</evidence>
<dbReference type="InterPro" id="IPR022635">
    <property type="entry name" value="DNA_polIII_beta_C"/>
</dbReference>
<protein>
    <recommendedName>
        <fullName evidence="3 10">Beta sliding clamp</fullName>
    </recommendedName>
</protein>
<keyword evidence="4 10" id="KW-0963">Cytoplasm</keyword>
<keyword evidence="15" id="KW-1185">Reference proteome</keyword>
<dbReference type="GO" id="GO:0003887">
    <property type="term" value="F:DNA-directed DNA polymerase activity"/>
    <property type="evidence" value="ECO:0007669"/>
    <property type="project" value="UniProtKB-UniRule"/>
</dbReference>
<accession>A0A0S4MSM8</accession>
<evidence type="ECO:0000256" key="3">
    <source>
        <dbReference type="ARBA" id="ARBA00021035"/>
    </source>
</evidence>
<keyword evidence="8 10" id="KW-0239">DNA-directed DNA polymerase</keyword>
<keyword evidence="7 10" id="KW-0235">DNA replication</keyword>
<dbReference type="PANTHER" id="PTHR30478:SF0">
    <property type="entry name" value="BETA SLIDING CLAMP"/>
    <property type="match status" value="1"/>
</dbReference>
<evidence type="ECO:0000256" key="9">
    <source>
        <dbReference type="ARBA" id="ARBA00023125"/>
    </source>
</evidence>
<dbReference type="PIRSF" id="PIRSF000804">
    <property type="entry name" value="DNA_pol_III_b"/>
    <property type="match status" value="1"/>
</dbReference>
<dbReference type="InterPro" id="IPR001001">
    <property type="entry name" value="DNA_polIII_beta"/>
</dbReference>